<keyword evidence="3" id="KW-1185">Reference proteome</keyword>
<dbReference type="CDD" id="cd06588">
    <property type="entry name" value="PhnB_like"/>
    <property type="match status" value="1"/>
</dbReference>
<dbReference type="EMBL" id="CP007790">
    <property type="protein sequence ID" value="AJK69792.1"/>
    <property type="molecule type" value="Genomic_DNA"/>
</dbReference>
<dbReference type="InterPro" id="IPR029068">
    <property type="entry name" value="Glyas_Bleomycin-R_OHBP_Dase"/>
</dbReference>
<dbReference type="Pfam" id="PF00903">
    <property type="entry name" value="Glyoxalase"/>
    <property type="match status" value="1"/>
</dbReference>
<dbReference type="HOGENOM" id="CLU_046006_17_2_11"/>
<protein>
    <recommendedName>
        <fullName evidence="1">Glyoxalase/fosfomycin resistance/dioxygenase domain-containing protein</fullName>
    </recommendedName>
</protein>
<accession>A0A0B6TIL4</accession>
<dbReference type="PANTHER" id="PTHR33990">
    <property type="entry name" value="PROTEIN YJDN-RELATED"/>
    <property type="match status" value="1"/>
</dbReference>
<organism evidence="2 3">
    <name type="scientific">Corynebacterium marinum DSM 44953</name>
    <dbReference type="NCBI Taxonomy" id="1224162"/>
    <lineage>
        <taxon>Bacteria</taxon>
        <taxon>Bacillati</taxon>
        <taxon>Actinomycetota</taxon>
        <taxon>Actinomycetes</taxon>
        <taxon>Mycobacteriales</taxon>
        <taxon>Corynebacteriaceae</taxon>
        <taxon>Corynebacterium</taxon>
    </lineage>
</organism>
<evidence type="ECO:0000313" key="3">
    <source>
        <dbReference type="Proteomes" id="UP000031928"/>
    </source>
</evidence>
<sequence length="139" mass="14915">MSAQFTPYISFPGNAAEVFRFYHEIFGGELEVMTYGEMPMEGLPFDPPADAVAHATLRSGTLHLAGGDAMGPNAPGLASDVYSFMLQLDSAAEAEELIGRFTAAGGEVSMPFEKAPWGDHYGQVTDRFGVLWAFNATEA</sequence>
<dbReference type="RefSeq" id="WP_042622157.1">
    <property type="nucleotide sequence ID" value="NZ_CP007790.1"/>
</dbReference>
<feature type="domain" description="Glyoxalase/fosfomycin resistance/dioxygenase" evidence="1">
    <location>
        <begin position="13"/>
        <end position="134"/>
    </location>
</feature>
<dbReference type="OrthoDB" id="9795306at2"/>
<reference evidence="2 3" key="1">
    <citation type="submission" date="2014-05" db="EMBL/GenBank/DDBJ databases">
        <title>Complete genome sequence of Corynebacterium marinum DSM 44953.</title>
        <authorList>
            <person name="Schaffert L."/>
            <person name="Albersmeier A."/>
            <person name="Kalinowski J."/>
            <person name="Ruckert C."/>
        </authorList>
    </citation>
    <scope>NUCLEOTIDE SEQUENCE [LARGE SCALE GENOMIC DNA]</scope>
    <source>
        <strain evidence="2 3">DSM 44953</strain>
    </source>
</reference>
<evidence type="ECO:0000259" key="1">
    <source>
        <dbReference type="Pfam" id="PF00903"/>
    </source>
</evidence>
<evidence type="ECO:0000313" key="2">
    <source>
        <dbReference type="EMBL" id="AJK69792.1"/>
    </source>
</evidence>
<name>A0A0B6TIL4_9CORY</name>
<dbReference type="Proteomes" id="UP000031928">
    <property type="component" value="Chromosome"/>
</dbReference>
<dbReference type="AlphaFoldDB" id="A0A0B6TIL4"/>
<dbReference type="KEGG" id="cmq:B840_11100"/>
<dbReference type="SUPFAM" id="SSF54593">
    <property type="entry name" value="Glyoxalase/Bleomycin resistance protein/Dihydroxybiphenyl dioxygenase"/>
    <property type="match status" value="1"/>
</dbReference>
<gene>
    <name evidence="2" type="ORF">B840_11100</name>
</gene>
<dbReference type="STRING" id="1224162.B840_11100"/>
<dbReference type="Gene3D" id="3.10.180.10">
    <property type="entry name" value="2,3-Dihydroxybiphenyl 1,2-Dioxygenase, domain 1"/>
    <property type="match status" value="1"/>
</dbReference>
<dbReference type="InterPro" id="IPR028973">
    <property type="entry name" value="PhnB-like"/>
</dbReference>
<dbReference type="InterPro" id="IPR004360">
    <property type="entry name" value="Glyas_Fos-R_dOase_dom"/>
</dbReference>
<proteinExistence type="predicted"/>
<dbReference type="PANTHER" id="PTHR33990:SF1">
    <property type="entry name" value="PROTEIN YJDN"/>
    <property type="match status" value="1"/>
</dbReference>